<dbReference type="CDD" id="cd00082">
    <property type="entry name" value="HisKA"/>
    <property type="match status" value="1"/>
</dbReference>
<proteinExistence type="predicted"/>
<gene>
    <name evidence="11" type="ORF">K1I37_17245</name>
</gene>
<keyword evidence="6" id="KW-0547">Nucleotide-binding</keyword>
<dbReference type="SMART" id="SM00387">
    <property type="entry name" value="HATPase_c"/>
    <property type="match status" value="1"/>
</dbReference>
<dbReference type="GO" id="GO:0000155">
    <property type="term" value="F:phosphorelay sensor kinase activity"/>
    <property type="evidence" value="ECO:0007669"/>
    <property type="project" value="InterPro"/>
</dbReference>
<organism evidence="11 12">
    <name type="scientific">Alicyclobacillus acidoterrestris (strain ATCC 49025 / DSM 3922 / CIP 106132 / NCIMB 13137 / GD3B)</name>
    <dbReference type="NCBI Taxonomy" id="1356854"/>
    <lineage>
        <taxon>Bacteria</taxon>
        <taxon>Bacillati</taxon>
        <taxon>Bacillota</taxon>
        <taxon>Bacilli</taxon>
        <taxon>Bacillales</taxon>
        <taxon>Alicyclobacillaceae</taxon>
        <taxon>Alicyclobacillus</taxon>
    </lineage>
</organism>
<dbReference type="PANTHER" id="PTHR43711">
    <property type="entry name" value="TWO-COMPONENT HISTIDINE KINASE"/>
    <property type="match status" value="1"/>
</dbReference>
<keyword evidence="4" id="KW-0597">Phosphoprotein</keyword>
<evidence type="ECO:0000256" key="8">
    <source>
        <dbReference type="ARBA" id="ARBA00022840"/>
    </source>
</evidence>
<dbReference type="InterPro" id="IPR036097">
    <property type="entry name" value="HisK_dim/P_sf"/>
</dbReference>
<dbReference type="SMART" id="SM00388">
    <property type="entry name" value="HisKA"/>
    <property type="match status" value="1"/>
</dbReference>
<dbReference type="eggNOG" id="COG5002">
    <property type="taxonomic scope" value="Bacteria"/>
</dbReference>
<dbReference type="CDD" id="cd00075">
    <property type="entry name" value="HATPase"/>
    <property type="match status" value="1"/>
</dbReference>
<dbReference type="SUPFAM" id="SSF55874">
    <property type="entry name" value="ATPase domain of HSP90 chaperone/DNA topoisomerase II/histidine kinase"/>
    <property type="match status" value="1"/>
</dbReference>
<dbReference type="EMBL" id="CP080467">
    <property type="protein sequence ID" value="UNO48395.1"/>
    <property type="molecule type" value="Genomic_DNA"/>
</dbReference>
<evidence type="ECO:0000256" key="6">
    <source>
        <dbReference type="ARBA" id="ARBA00022741"/>
    </source>
</evidence>
<keyword evidence="10" id="KW-0472">Membrane</keyword>
<dbReference type="KEGG" id="aaco:K1I37_17245"/>
<evidence type="ECO:0000256" key="7">
    <source>
        <dbReference type="ARBA" id="ARBA00022777"/>
    </source>
</evidence>
<dbReference type="OrthoDB" id="9813151at2"/>
<dbReference type="STRING" id="1356854.N007_09870"/>
<dbReference type="FunFam" id="1.10.287.130:FF:000001">
    <property type="entry name" value="Two-component sensor histidine kinase"/>
    <property type="match status" value="1"/>
</dbReference>
<keyword evidence="7 11" id="KW-0418">Kinase</keyword>
<dbReference type="Pfam" id="PF02518">
    <property type="entry name" value="HATPase_c"/>
    <property type="match status" value="1"/>
</dbReference>
<comment type="subcellular location">
    <subcellularLocation>
        <location evidence="2">Cell membrane</location>
        <topology evidence="2">Multi-pass membrane protein</topology>
    </subcellularLocation>
</comment>
<dbReference type="Proteomes" id="UP000829401">
    <property type="component" value="Chromosome"/>
</dbReference>
<evidence type="ECO:0000256" key="4">
    <source>
        <dbReference type="ARBA" id="ARBA00022553"/>
    </source>
</evidence>
<keyword evidence="9" id="KW-0902">Two-component regulatory system</keyword>
<dbReference type="GO" id="GO:0005524">
    <property type="term" value="F:ATP binding"/>
    <property type="evidence" value="ECO:0007669"/>
    <property type="project" value="UniProtKB-KW"/>
</dbReference>
<keyword evidence="12" id="KW-1185">Reference proteome</keyword>
<dbReference type="Gene3D" id="1.10.287.130">
    <property type="match status" value="1"/>
</dbReference>
<evidence type="ECO:0000313" key="11">
    <source>
        <dbReference type="EMBL" id="UNO48395.1"/>
    </source>
</evidence>
<evidence type="ECO:0000256" key="9">
    <source>
        <dbReference type="ARBA" id="ARBA00023012"/>
    </source>
</evidence>
<comment type="catalytic activity">
    <reaction evidence="1">
        <text>ATP + protein L-histidine = ADP + protein N-phospho-L-histidine.</text>
        <dbReference type="EC" id="2.7.13.3"/>
    </reaction>
</comment>
<keyword evidence="8" id="KW-0067">ATP-binding</keyword>
<dbReference type="FunFam" id="3.30.565.10:FF:000006">
    <property type="entry name" value="Sensor histidine kinase WalK"/>
    <property type="match status" value="1"/>
</dbReference>
<evidence type="ECO:0000256" key="1">
    <source>
        <dbReference type="ARBA" id="ARBA00000085"/>
    </source>
</evidence>
<protein>
    <recommendedName>
        <fullName evidence="3">histidine kinase</fullName>
        <ecNumber evidence="3">2.7.13.3</ecNumber>
    </recommendedName>
</protein>
<dbReference type="Gene3D" id="3.30.565.10">
    <property type="entry name" value="Histidine kinase-like ATPase, C-terminal domain"/>
    <property type="match status" value="1"/>
</dbReference>
<accession>A0A9E6ZQ39</accession>
<dbReference type="InterPro" id="IPR003594">
    <property type="entry name" value="HATPase_dom"/>
</dbReference>
<dbReference type="Pfam" id="PF00512">
    <property type="entry name" value="HisKA"/>
    <property type="match status" value="1"/>
</dbReference>
<keyword evidence="5" id="KW-0808">Transferase</keyword>
<name>T0D0R5_ALIAG</name>
<dbReference type="InterPro" id="IPR004358">
    <property type="entry name" value="Sig_transdc_His_kin-like_C"/>
</dbReference>
<evidence type="ECO:0000313" key="12">
    <source>
        <dbReference type="Proteomes" id="UP000829401"/>
    </source>
</evidence>
<dbReference type="GO" id="GO:0005886">
    <property type="term" value="C:plasma membrane"/>
    <property type="evidence" value="ECO:0007669"/>
    <property type="project" value="UniProtKB-SubCell"/>
</dbReference>
<dbReference type="AlphaFoldDB" id="T0D0R5"/>
<sequence length="424" mass="46780">MFRRLRFRITLLSVILLIVLYSITSFAVFAIIRGTAMQSIDGQLNRAAREILTPGFVTPQEIPGVYIIEAYGAGQPLYASPELAEFGENLATQINNRISTLTTKTYLNYTSSNGHFRILFIPWQSTSGGQRIYLATLTEDSGSLRLLAYLQHIILIVGAFGLVGATLVGFILADRMLRPIRSAWQRQLEFVADASHELRTPLAVIQSNLGIVMEHTDETVLENLEWLNNAHSESRRLSKLVQDLLTLARSDSDQVHIEHGAVDLRDLILHIHELYETLAEMKGIQLKADAPVPITISGDRDRLHQLLVILLDNALKFTQEGGSVHITLTQQRNFAVISVQDTGLGIAKEDLKRVFDRFYTVDPARSREQSAKGTGLGLSIASWVVAAHGGKIGIDSEGLGKGTTVHVELPIPTKFPRVGNGSTT</sequence>
<evidence type="ECO:0000256" key="2">
    <source>
        <dbReference type="ARBA" id="ARBA00004651"/>
    </source>
</evidence>
<dbReference type="SUPFAM" id="SSF47384">
    <property type="entry name" value="Homodimeric domain of signal transducing histidine kinase"/>
    <property type="match status" value="1"/>
</dbReference>
<dbReference type="EC" id="2.7.13.3" evidence="3"/>
<dbReference type="InterPro" id="IPR003661">
    <property type="entry name" value="HisK_dim/P_dom"/>
</dbReference>
<evidence type="ECO:0000256" key="3">
    <source>
        <dbReference type="ARBA" id="ARBA00012438"/>
    </source>
</evidence>
<dbReference type="RefSeq" id="WP_021297030.1">
    <property type="nucleotide sequence ID" value="NZ_AURB01000141.1"/>
</dbReference>
<accession>T0D0R5</accession>
<dbReference type="InterPro" id="IPR036890">
    <property type="entry name" value="HATPase_C_sf"/>
</dbReference>
<evidence type="ECO:0000256" key="5">
    <source>
        <dbReference type="ARBA" id="ARBA00022679"/>
    </source>
</evidence>
<dbReference type="PRINTS" id="PR00344">
    <property type="entry name" value="BCTRLSENSOR"/>
</dbReference>
<reference evidence="12" key="1">
    <citation type="journal article" date="2022" name="G3 (Bethesda)">
        <title>Unveiling the complete genome sequence of Alicyclobacillus acidoterrestris DSM 3922T, a taint-producing strain.</title>
        <authorList>
            <person name="Leonardo I.C."/>
            <person name="Barreto Crespo M.T."/>
            <person name="Gaspar F.B."/>
        </authorList>
    </citation>
    <scope>NUCLEOTIDE SEQUENCE [LARGE SCALE GENOMIC DNA]</scope>
    <source>
        <strain evidence="12">DSM 3922</strain>
    </source>
</reference>
<dbReference type="InterPro" id="IPR005467">
    <property type="entry name" value="His_kinase_dom"/>
</dbReference>
<dbReference type="InterPro" id="IPR050736">
    <property type="entry name" value="Sensor_HK_Regulatory"/>
</dbReference>
<dbReference type="PANTHER" id="PTHR43711:SF1">
    <property type="entry name" value="HISTIDINE KINASE 1"/>
    <property type="match status" value="1"/>
</dbReference>
<dbReference type="PROSITE" id="PS50109">
    <property type="entry name" value="HIS_KIN"/>
    <property type="match status" value="1"/>
</dbReference>
<evidence type="ECO:0000256" key="10">
    <source>
        <dbReference type="ARBA" id="ARBA00023136"/>
    </source>
</evidence>